<comment type="caution">
    <text evidence="1">The sequence shown here is derived from an EMBL/GenBank/DDBJ whole genome shotgun (WGS) entry which is preliminary data.</text>
</comment>
<reference evidence="1 2" key="1">
    <citation type="submission" date="2018-09" db="EMBL/GenBank/DDBJ databases">
        <title>Bacillus saliacetes sp. nov., isolated from Thai shrimp paste (Ka-pi).</title>
        <authorList>
            <person name="Daroonpunt R."/>
            <person name="Tanasupawat S."/>
            <person name="Yiamsombut S."/>
        </authorList>
    </citation>
    <scope>NUCLEOTIDE SEQUENCE [LARGE SCALE GENOMIC DNA]</scope>
    <source>
        <strain evidence="1 2">SKP7-4</strain>
    </source>
</reference>
<dbReference type="Proteomes" id="UP000265801">
    <property type="component" value="Unassembled WGS sequence"/>
</dbReference>
<gene>
    <name evidence="1" type="ORF">D3H55_13935</name>
</gene>
<organism evidence="1 2">
    <name type="scientific">Bacillus salacetis</name>
    <dbReference type="NCBI Taxonomy" id="2315464"/>
    <lineage>
        <taxon>Bacteria</taxon>
        <taxon>Bacillati</taxon>
        <taxon>Bacillota</taxon>
        <taxon>Bacilli</taxon>
        <taxon>Bacillales</taxon>
        <taxon>Bacillaceae</taxon>
        <taxon>Bacillus</taxon>
    </lineage>
</organism>
<dbReference type="RefSeq" id="WP_119547656.1">
    <property type="nucleotide sequence ID" value="NZ_QXIR01000019.1"/>
</dbReference>
<name>A0A3A1QUY3_9BACI</name>
<dbReference type="AlphaFoldDB" id="A0A3A1QUY3"/>
<sequence>MNAAQRIQFSYQYNKGDTWASGAIELDDRRFEFLCSCLFNNPLEVLLYSIYQLIPNLAPVPRKEIHFTLYDEPLEYSWYFKMLDNETVGILIYSNGQNSVFEGRCNLIHLVKTFVQSLPDQVVLTMDEKVRSIYEELRHFIKRLSSHV</sequence>
<proteinExistence type="predicted"/>
<evidence type="ECO:0000313" key="1">
    <source>
        <dbReference type="EMBL" id="RIW31980.1"/>
    </source>
</evidence>
<accession>A0A3A1QUY3</accession>
<dbReference type="OrthoDB" id="2988941at2"/>
<protein>
    <submittedName>
        <fullName evidence="1">Uncharacterized protein</fullName>
    </submittedName>
</protein>
<keyword evidence="2" id="KW-1185">Reference proteome</keyword>
<evidence type="ECO:0000313" key="2">
    <source>
        <dbReference type="Proteomes" id="UP000265801"/>
    </source>
</evidence>
<dbReference type="EMBL" id="QXIR01000019">
    <property type="protein sequence ID" value="RIW31980.1"/>
    <property type="molecule type" value="Genomic_DNA"/>
</dbReference>